<evidence type="ECO:0000256" key="5">
    <source>
        <dbReference type="ARBA" id="ARBA00022694"/>
    </source>
</evidence>
<evidence type="ECO:0000256" key="4">
    <source>
        <dbReference type="ARBA" id="ARBA00022679"/>
    </source>
</evidence>
<dbReference type="InterPro" id="IPR018022">
    <property type="entry name" value="IPT"/>
</dbReference>
<dbReference type="InterPro" id="IPR039657">
    <property type="entry name" value="Dimethylallyltransferase"/>
</dbReference>
<keyword evidence="8 10" id="KW-0460">Magnesium</keyword>
<evidence type="ECO:0000313" key="15">
    <source>
        <dbReference type="Proteomes" id="UP000661435"/>
    </source>
</evidence>
<feature type="region of interest" description="Interaction with substrate tRNA" evidence="10">
    <location>
        <begin position="36"/>
        <end position="39"/>
    </location>
</feature>
<evidence type="ECO:0000256" key="2">
    <source>
        <dbReference type="ARBA" id="ARBA00003213"/>
    </source>
</evidence>
<dbReference type="GO" id="GO:0005524">
    <property type="term" value="F:ATP binding"/>
    <property type="evidence" value="ECO:0007669"/>
    <property type="project" value="UniProtKB-UniRule"/>
</dbReference>
<comment type="catalytic activity">
    <reaction evidence="9 10 11">
        <text>adenosine(37) in tRNA + dimethylallyl diphosphate = N(6)-dimethylallyladenosine(37) in tRNA + diphosphate</text>
        <dbReference type="Rhea" id="RHEA:26482"/>
        <dbReference type="Rhea" id="RHEA-COMP:10162"/>
        <dbReference type="Rhea" id="RHEA-COMP:10375"/>
        <dbReference type="ChEBI" id="CHEBI:33019"/>
        <dbReference type="ChEBI" id="CHEBI:57623"/>
        <dbReference type="ChEBI" id="CHEBI:74411"/>
        <dbReference type="ChEBI" id="CHEBI:74415"/>
        <dbReference type="EC" id="2.5.1.75"/>
    </reaction>
</comment>
<comment type="cofactor">
    <cofactor evidence="1 10">
        <name>Mg(2+)</name>
        <dbReference type="ChEBI" id="CHEBI:18420"/>
    </cofactor>
</comment>
<dbReference type="NCBIfam" id="TIGR00174">
    <property type="entry name" value="miaA"/>
    <property type="match status" value="1"/>
</dbReference>
<evidence type="ECO:0000256" key="3">
    <source>
        <dbReference type="ARBA" id="ARBA00005842"/>
    </source>
</evidence>
<comment type="caution">
    <text evidence="10">Lacks conserved residue(s) required for the propagation of feature annotation.</text>
</comment>
<feature type="binding site" evidence="10">
    <location>
        <begin position="11"/>
        <end position="18"/>
    </location>
    <ligand>
        <name>ATP</name>
        <dbReference type="ChEBI" id="CHEBI:30616"/>
    </ligand>
</feature>
<organism evidence="14 15">
    <name type="scientific">Lawsonibacter hominis</name>
    <dbReference type="NCBI Taxonomy" id="2763053"/>
    <lineage>
        <taxon>Bacteria</taxon>
        <taxon>Bacillati</taxon>
        <taxon>Bacillota</taxon>
        <taxon>Clostridia</taxon>
        <taxon>Eubacteriales</taxon>
        <taxon>Oscillospiraceae</taxon>
        <taxon>Lawsonibacter</taxon>
    </lineage>
</organism>
<dbReference type="GO" id="GO:0006400">
    <property type="term" value="P:tRNA modification"/>
    <property type="evidence" value="ECO:0007669"/>
    <property type="project" value="TreeGrafter"/>
</dbReference>
<keyword evidence="6 10" id="KW-0547">Nucleotide-binding</keyword>
<feature type="site" description="Interaction with substrate tRNA" evidence="10">
    <location>
        <position position="102"/>
    </location>
</feature>
<comment type="caution">
    <text evidence="14">The sequence shown here is derived from an EMBL/GenBank/DDBJ whole genome shotgun (WGS) entry which is preliminary data.</text>
</comment>
<evidence type="ECO:0000256" key="1">
    <source>
        <dbReference type="ARBA" id="ARBA00001946"/>
    </source>
</evidence>
<evidence type="ECO:0000256" key="10">
    <source>
        <dbReference type="HAMAP-Rule" id="MF_00185"/>
    </source>
</evidence>
<keyword evidence="5 10" id="KW-0819">tRNA processing</keyword>
<keyword evidence="15" id="KW-1185">Reference proteome</keyword>
<evidence type="ECO:0000256" key="8">
    <source>
        <dbReference type="ARBA" id="ARBA00022842"/>
    </source>
</evidence>
<evidence type="ECO:0000256" key="13">
    <source>
        <dbReference type="RuleBase" id="RU003785"/>
    </source>
</evidence>
<proteinExistence type="inferred from homology"/>
<keyword evidence="7 10" id="KW-0067">ATP-binding</keyword>
<dbReference type="GO" id="GO:0052381">
    <property type="term" value="F:tRNA dimethylallyltransferase activity"/>
    <property type="evidence" value="ECO:0007669"/>
    <property type="project" value="UniProtKB-UniRule"/>
</dbReference>
<dbReference type="Proteomes" id="UP000661435">
    <property type="component" value="Unassembled WGS sequence"/>
</dbReference>
<protein>
    <recommendedName>
        <fullName evidence="10">tRNA dimethylallyltransferase</fullName>
        <ecNumber evidence="10">2.5.1.75</ecNumber>
    </recommendedName>
    <alternativeName>
        <fullName evidence="10">Dimethylallyl diphosphate:tRNA dimethylallyltransferase</fullName>
        <shortName evidence="10">DMAPP:tRNA dimethylallyltransferase</shortName>
        <shortName evidence="10">DMATase</shortName>
    </alternativeName>
    <alternativeName>
        <fullName evidence="10">Isopentenyl-diphosphate:tRNA isopentenyltransferase</fullName>
        <shortName evidence="10">IPP transferase</shortName>
        <shortName evidence="10">IPPT</shortName>
        <shortName evidence="10">IPTase</shortName>
    </alternativeName>
</protein>
<dbReference type="PANTHER" id="PTHR11088">
    <property type="entry name" value="TRNA DIMETHYLALLYLTRANSFERASE"/>
    <property type="match status" value="1"/>
</dbReference>
<evidence type="ECO:0000313" key="14">
    <source>
        <dbReference type="EMBL" id="MBC5734149.1"/>
    </source>
</evidence>
<dbReference type="PANTHER" id="PTHR11088:SF60">
    <property type="entry name" value="TRNA DIMETHYLALLYLTRANSFERASE"/>
    <property type="match status" value="1"/>
</dbReference>
<comment type="similarity">
    <text evidence="3 10 13">Belongs to the IPP transferase family.</text>
</comment>
<evidence type="ECO:0000256" key="9">
    <source>
        <dbReference type="ARBA" id="ARBA00049563"/>
    </source>
</evidence>
<evidence type="ECO:0000256" key="6">
    <source>
        <dbReference type="ARBA" id="ARBA00022741"/>
    </source>
</evidence>
<dbReference type="Gene3D" id="3.40.50.300">
    <property type="entry name" value="P-loop containing nucleotide triphosphate hydrolases"/>
    <property type="match status" value="1"/>
</dbReference>
<comment type="function">
    <text evidence="2 10 12">Catalyzes the transfer of a dimethylallyl group onto the adenine at position 37 in tRNAs that read codons beginning with uridine, leading to the formation of N6-(dimethylallyl)adenosine (i(6)A).</text>
</comment>
<dbReference type="HAMAP" id="MF_00185">
    <property type="entry name" value="IPP_trans"/>
    <property type="match status" value="1"/>
</dbReference>
<accession>A0A8J6MAQ7</accession>
<dbReference type="AlphaFoldDB" id="A0A8J6MAQ7"/>
<dbReference type="SUPFAM" id="SSF52540">
    <property type="entry name" value="P-loop containing nucleoside triphosphate hydrolases"/>
    <property type="match status" value="1"/>
</dbReference>
<feature type="site" description="Interaction with substrate tRNA" evidence="10">
    <location>
        <position position="125"/>
    </location>
</feature>
<comment type="subunit">
    <text evidence="10">Monomer.</text>
</comment>
<feature type="binding site" evidence="10">
    <location>
        <begin position="13"/>
        <end position="18"/>
    </location>
    <ligand>
        <name>substrate</name>
    </ligand>
</feature>
<gene>
    <name evidence="10 14" type="primary">miaA</name>
    <name evidence="14" type="ORF">H8S57_10490</name>
</gene>
<reference evidence="14" key="1">
    <citation type="submission" date="2020-08" db="EMBL/GenBank/DDBJ databases">
        <title>Genome public.</title>
        <authorList>
            <person name="Liu C."/>
            <person name="Sun Q."/>
        </authorList>
    </citation>
    <scope>NUCLEOTIDE SEQUENCE</scope>
    <source>
        <strain evidence="14">NSJ-51</strain>
    </source>
</reference>
<name>A0A8J6MAQ7_9FIRM</name>
<evidence type="ECO:0000256" key="7">
    <source>
        <dbReference type="ARBA" id="ARBA00022840"/>
    </source>
</evidence>
<evidence type="ECO:0000256" key="12">
    <source>
        <dbReference type="RuleBase" id="RU003784"/>
    </source>
</evidence>
<dbReference type="EMBL" id="JACOPP010000013">
    <property type="protein sequence ID" value="MBC5734149.1"/>
    <property type="molecule type" value="Genomic_DNA"/>
</dbReference>
<dbReference type="RefSeq" id="WP_186908035.1">
    <property type="nucleotide sequence ID" value="NZ_JACOPP010000013.1"/>
</dbReference>
<dbReference type="Pfam" id="PF01715">
    <property type="entry name" value="IPPT"/>
    <property type="match status" value="1"/>
</dbReference>
<sequence>MPLPKLIVVLGTTACGKSGLGVELARRFDGEIVSADSRQVYRGLDLGTGKVTQAERMGVAHHMLDVVDPNQSYSVADFQRGAYDAIDAIRARGRTPFLVGGTGLYVRAVTEGFTFTDARPDPALRAQLERRTTAELYALYQARTGKTLAGGEEKNRHRLLRALEKLSAGAVETPPCPRYDCLLLGMTFPRELLCRRIDERLQRRIDDGMIEEVANLRANGARDLFLEGLGLEYRYILWYLTGRIPTLDALQDELGRAIKRFAKRQMVWFKKDRDVLWLDTAVDPLPQAVAATAEFLGRPSQF</sequence>
<dbReference type="EC" id="2.5.1.75" evidence="10"/>
<keyword evidence="4 10" id="KW-0808">Transferase</keyword>
<evidence type="ECO:0000256" key="11">
    <source>
        <dbReference type="RuleBase" id="RU003783"/>
    </source>
</evidence>
<dbReference type="InterPro" id="IPR027417">
    <property type="entry name" value="P-loop_NTPase"/>
</dbReference>